<reference evidence="7 8" key="1">
    <citation type="submission" date="2023-03" db="EMBL/GenBank/DDBJ databases">
        <title>Genome insight into feeding habits of ladybird beetles.</title>
        <authorList>
            <person name="Li H.-S."/>
            <person name="Huang Y.-H."/>
            <person name="Pang H."/>
        </authorList>
    </citation>
    <scope>NUCLEOTIDE SEQUENCE [LARGE SCALE GENOMIC DNA]</scope>
    <source>
        <strain evidence="7">SYSU_2023b</strain>
        <tissue evidence="7">Whole body</tissue>
    </source>
</reference>
<dbReference type="PANTHER" id="PTHR43601:SF3">
    <property type="entry name" value="THIOREDOXIN, MITOCHONDRIAL"/>
    <property type="match status" value="1"/>
</dbReference>
<evidence type="ECO:0000313" key="8">
    <source>
        <dbReference type="Proteomes" id="UP001431783"/>
    </source>
</evidence>
<dbReference type="GO" id="GO:0015035">
    <property type="term" value="F:protein-disulfide reductase activity"/>
    <property type="evidence" value="ECO:0007669"/>
    <property type="project" value="InterPro"/>
</dbReference>
<dbReference type="NCBIfam" id="TIGR01068">
    <property type="entry name" value="thioredoxin"/>
    <property type="match status" value="1"/>
</dbReference>
<keyword evidence="2" id="KW-0813">Transport</keyword>
<dbReference type="Proteomes" id="UP001431783">
    <property type="component" value="Unassembled WGS sequence"/>
</dbReference>
<dbReference type="EMBL" id="JARQZJ010000080">
    <property type="protein sequence ID" value="KAK9882693.1"/>
    <property type="molecule type" value="Genomic_DNA"/>
</dbReference>
<proteinExistence type="inferred from homology"/>
<evidence type="ECO:0000256" key="2">
    <source>
        <dbReference type="ARBA" id="ARBA00022448"/>
    </source>
</evidence>
<gene>
    <name evidence="7" type="ORF">WA026_022743</name>
</gene>
<keyword evidence="3" id="KW-0249">Electron transport</keyword>
<comment type="caution">
    <text evidence="7">The sequence shown here is derived from an EMBL/GenBank/DDBJ whole genome shotgun (WGS) entry which is preliminary data.</text>
</comment>
<protein>
    <recommendedName>
        <fullName evidence="6">Thioredoxin domain-containing protein</fullName>
    </recommendedName>
</protein>
<dbReference type="GO" id="GO:0005739">
    <property type="term" value="C:mitochondrion"/>
    <property type="evidence" value="ECO:0007669"/>
    <property type="project" value="TreeGrafter"/>
</dbReference>
<evidence type="ECO:0000256" key="1">
    <source>
        <dbReference type="ARBA" id="ARBA00008987"/>
    </source>
</evidence>
<evidence type="ECO:0000256" key="4">
    <source>
        <dbReference type="ARBA" id="ARBA00023157"/>
    </source>
</evidence>
<dbReference type="PANTHER" id="PTHR43601">
    <property type="entry name" value="THIOREDOXIN, MITOCHONDRIAL"/>
    <property type="match status" value="1"/>
</dbReference>
<evidence type="ECO:0000256" key="3">
    <source>
        <dbReference type="ARBA" id="ARBA00022982"/>
    </source>
</evidence>
<evidence type="ECO:0000259" key="6">
    <source>
        <dbReference type="PROSITE" id="PS51352"/>
    </source>
</evidence>
<dbReference type="Pfam" id="PF00085">
    <property type="entry name" value="Thioredoxin"/>
    <property type="match status" value="1"/>
</dbReference>
<keyword evidence="8" id="KW-1185">Reference proteome</keyword>
<dbReference type="GO" id="GO:0045454">
    <property type="term" value="P:cell redox homeostasis"/>
    <property type="evidence" value="ECO:0007669"/>
    <property type="project" value="TreeGrafter"/>
</dbReference>
<dbReference type="PROSITE" id="PS51352">
    <property type="entry name" value="THIOREDOXIN_2"/>
    <property type="match status" value="1"/>
</dbReference>
<comment type="similarity">
    <text evidence="1">Belongs to the thioredoxin family.</text>
</comment>
<dbReference type="Gene3D" id="3.40.30.10">
    <property type="entry name" value="Glutaredoxin"/>
    <property type="match status" value="1"/>
</dbReference>
<name>A0AAW1UQ90_9CUCU</name>
<dbReference type="SUPFAM" id="SSF52833">
    <property type="entry name" value="Thioredoxin-like"/>
    <property type="match status" value="1"/>
</dbReference>
<dbReference type="AlphaFoldDB" id="A0AAW1UQ90"/>
<dbReference type="InterPro" id="IPR013766">
    <property type="entry name" value="Thioredoxin_domain"/>
</dbReference>
<dbReference type="InterPro" id="IPR005746">
    <property type="entry name" value="Thioredoxin"/>
</dbReference>
<dbReference type="PROSITE" id="PS00194">
    <property type="entry name" value="THIOREDOXIN_1"/>
    <property type="match status" value="1"/>
</dbReference>
<keyword evidence="5" id="KW-0676">Redox-active center</keyword>
<dbReference type="PRINTS" id="PR00421">
    <property type="entry name" value="THIOREDOXIN"/>
</dbReference>
<accession>A0AAW1UQ90</accession>
<sequence length="138" mass="15481">MQATRKLLPRTFSLTSRPFTTSSCLAKSFKVQDDKDFLEKVENSKKPVIVDFFATWCGPCRALEPRLENVVSKRSDKITLAKVDIDSMGELAAKYEVATIPALVIFKNGKAESRLVGLQDEDKLSNWLDAALDDKRNV</sequence>
<evidence type="ECO:0000256" key="5">
    <source>
        <dbReference type="ARBA" id="ARBA00023284"/>
    </source>
</evidence>
<dbReference type="InterPro" id="IPR036249">
    <property type="entry name" value="Thioredoxin-like_sf"/>
</dbReference>
<dbReference type="InterPro" id="IPR017937">
    <property type="entry name" value="Thioredoxin_CS"/>
</dbReference>
<keyword evidence="4" id="KW-1015">Disulfide bond</keyword>
<dbReference type="FunFam" id="3.40.30.10:FF:000001">
    <property type="entry name" value="Thioredoxin"/>
    <property type="match status" value="1"/>
</dbReference>
<organism evidence="7 8">
    <name type="scientific">Henosepilachna vigintioctopunctata</name>
    <dbReference type="NCBI Taxonomy" id="420089"/>
    <lineage>
        <taxon>Eukaryota</taxon>
        <taxon>Metazoa</taxon>
        <taxon>Ecdysozoa</taxon>
        <taxon>Arthropoda</taxon>
        <taxon>Hexapoda</taxon>
        <taxon>Insecta</taxon>
        <taxon>Pterygota</taxon>
        <taxon>Neoptera</taxon>
        <taxon>Endopterygota</taxon>
        <taxon>Coleoptera</taxon>
        <taxon>Polyphaga</taxon>
        <taxon>Cucujiformia</taxon>
        <taxon>Coccinelloidea</taxon>
        <taxon>Coccinellidae</taxon>
        <taxon>Epilachninae</taxon>
        <taxon>Epilachnini</taxon>
        <taxon>Henosepilachna</taxon>
    </lineage>
</organism>
<feature type="domain" description="Thioredoxin" evidence="6">
    <location>
        <begin position="13"/>
        <end position="133"/>
    </location>
</feature>
<dbReference type="CDD" id="cd02947">
    <property type="entry name" value="TRX_family"/>
    <property type="match status" value="1"/>
</dbReference>
<evidence type="ECO:0000313" key="7">
    <source>
        <dbReference type="EMBL" id="KAK9882693.1"/>
    </source>
</evidence>